<dbReference type="InterPro" id="IPR012338">
    <property type="entry name" value="Beta-lactam/transpept-like"/>
</dbReference>
<dbReference type="InterPro" id="IPR036680">
    <property type="entry name" value="SPOR-like_sf"/>
</dbReference>
<dbReference type="PANTHER" id="PTHR21581">
    <property type="entry name" value="D-ALANYL-D-ALANINE CARBOXYPEPTIDASE"/>
    <property type="match status" value="1"/>
</dbReference>
<feature type="domain" description="SPOR" evidence="12">
    <location>
        <begin position="536"/>
        <end position="615"/>
    </location>
</feature>
<dbReference type="GO" id="GO:0009252">
    <property type="term" value="P:peptidoglycan biosynthetic process"/>
    <property type="evidence" value="ECO:0007669"/>
    <property type="project" value="UniProtKB-KW"/>
</dbReference>
<evidence type="ECO:0000256" key="10">
    <source>
        <dbReference type="SAM" id="MobiDB-lite"/>
    </source>
</evidence>
<dbReference type="Pfam" id="PF05036">
    <property type="entry name" value="SPOR"/>
    <property type="match status" value="1"/>
</dbReference>
<feature type="domain" description="Peptidase S11 D-alanyl-D-alanine carboxypeptidase A N-terminal" evidence="11">
    <location>
        <begin position="60"/>
        <end position="277"/>
    </location>
</feature>
<keyword evidence="3" id="KW-0378">Hydrolase</keyword>
<reference evidence="13 14" key="1">
    <citation type="submission" date="2019-03" db="EMBL/GenBank/DDBJ databases">
        <title>Bradyrhizobium strains diversity.</title>
        <authorList>
            <person name="Urquiaga M.C.O."/>
            <person name="Hungria M."/>
            <person name="Delamuta J.R.M."/>
            <person name="Klepa M.S."/>
        </authorList>
    </citation>
    <scope>NUCLEOTIDE SEQUENCE [LARGE SCALE GENOMIC DNA]</scope>
    <source>
        <strain evidence="13 14">CNPSo 3426</strain>
    </source>
</reference>
<evidence type="ECO:0000256" key="3">
    <source>
        <dbReference type="ARBA" id="ARBA00022801"/>
    </source>
</evidence>
<evidence type="ECO:0000256" key="2">
    <source>
        <dbReference type="ARBA" id="ARBA00022729"/>
    </source>
</evidence>
<dbReference type="PANTHER" id="PTHR21581:SF6">
    <property type="entry name" value="TRAFFICKING PROTEIN PARTICLE COMPLEX SUBUNIT 12"/>
    <property type="match status" value="1"/>
</dbReference>
<keyword evidence="2" id="KW-0732">Signal</keyword>
<dbReference type="Gene3D" id="3.40.710.10">
    <property type="entry name" value="DD-peptidase/beta-lactamase superfamily"/>
    <property type="match status" value="1"/>
</dbReference>
<dbReference type="GO" id="GO:0009002">
    <property type="term" value="F:serine-type D-Ala-D-Ala carboxypeptidase activity"/>
    <property type="evidence" value="ECO:0007669"/>
    <property type="project" value="InterPro"/>
</dbReference>
<dbReference type="InterPro" id="IPR007730">
    <property type="entry name" value="SPOR-like_dom"/>
</dbReference>
<evidence type="ECO:0000256" key="1">
    <source>
        <dbReference type="ARBA" id="ARBA00007164"/>
    </source>
</evidence>
<protein>
    <submittedName>
        <fullName evidence="13">Peptidase M15</fullName>
    </submittedName>
</protein>
<dbReference type="FunFam" id="3.40.710.10:FF:000133">
    <property type="entry name" value="Peptidase M15"/>
    <property type="match status" value="1"/>
</dbReference>
<dbReference type="AlphaFoldDB" id="A0A4Y9PCB8"/>
<accession>A0A4Y9PCB8</accession>
<sequence>MLRNNLSSSRLARVGVLGLLTVTIAVIFTTDAAEARRHRRHHVHHRVQRDVSESSSPKFASIIVDGNSGAVLQATSPDGIRHPASLTKIMTLYLLFERLESGKMKLDTEMPVSKHAADQDPTKLNLRAGQTIRVEDAIKGLVTRSANDAAVVIAEAIAGDEDDFAQMMTRKARALGMSRTVYRNANGLPNDEQVTTARDQATLGRAIQERFPRYYRYFATSTFNWRGQSIRNHNHLLGSVEGVDGIKTGYTRASGFNLVTSMRRGNRHLIGVVLGGRSGGSRDAIMRNLLAENLDKGATIHTVAAVTERNGADTATDIAAASDTPPARPAPQVQAAAAPAPESAPSRLAARLSTLAAATAAVPPAPTKPEISKPEVRPTESKIEPAPLTNGVISSQPLSIIPGSSEPMKPVRVKTVQVKAGPVKVASAAPAPVQVPPPVTHAIPSRSDVAETSGAVVARADLINKPEIVSQPEAPKAEIARTELPRQPAGFGTGNGILGVLPAATAAAPAPAAPKLASADPMPVQMSPTTKPAVTHSGWIVQVGALESENEAQQRIDAARSSARGLLSKADPFTEPVVAKDNRKLYRARFAGLERDQAEAVCRTLKRAEISCITVRN</sequence>
<evidence type="ECO:0000256" key="9">
    <source>
        <dbReference type="RuleBase" id="RU004016"/>
    </source>
</evidence>
<feature type="region of interest" description="Disordered" evidence="10">
    <location>
        <begin position="360"/>
        <end position="395"/>
    </location>
</feature>
<name>A0A4Y9PCB8_9BRAD</name>
<keyword evidence="4" id="KW-0133">Cell shape</keyword>
<evidence type="ECO:0000259" key="11">
    <source>
        <dbReference type="Pfam" id="PF00768"/>
    </source>
</evidence>
<evidence type="ECO:0000256" key="5">
    <source>
        <dbReference type="ARBA" id="ARBA00022984"/>
    </source>
</evidence>
<feature type="active site" evidence="7">
    <location>
        <position position="145"/>
    </location>
</feature>
<evidence type="ECO:0000313" key="14">
    <source>
        <dbReference type="Proteomes" id="UP000297700"/>
    </source>
</evidence>
<feature type="active site" description="Proton acceptor" evidence="7">
    <location>
        <position position="88"/>
    </location>
</feature>
<dbReference type="InterPro" id="IPR018044">
    <property type="entry name" value="Peptidase_S11"/>
</dbReference>
<evidence type="ECO:0000259" key="12">
    <source>
        <dbReference type="Pfam" id="PF05036"/>
    </source>
</evidence>
<dbReference type="InterPro" id="IPR001967">
    <property type="entry name" value="Peptidase_S11_N"/>
</dbReference>
<feature type="compositionally biased region" description="Basic and acidic residues" evidence="10">
    <location>
        <begin position="370"/>
        <end position="383"/>
    </location>
</feature>
<dbReference type="GO" id="GO:0071555">
    <property type="term" value="P:cell wall organization"/>
    <property type="evidence" value="ECO:0007669"/>
    <property type="project" value="UniProtKB-KW"/>
</dbReference>
<feature type="region of interest" description="Disordered" evidence="10">
    <location>
        <begin position="319"/>
        <end position="346"/>
    </location>
</feature>
<dbReference type="Pfam" id="PF00768">
    <property type="entry name" value="Peptidase_S11"/>
    <property type="match status" value="1"/>
</dbReference>
<dbReference type="GO" id="GO:0042834">
    <property type="term" value="F:peptidoglycan binding"/>
    <property type="evidence" value="ECO:0007669"/>
    <property type="project" value="InterPro"/>
</dbReference>
<feature type="binding site" evidence="8">
    <location>
        <position position="247"/>
    </location>
    <ligand>
        <name>substrate</name>
    </ligand>
</feature>
<dbReference type="FunFam" id="3.30.70.1070:FF:000011">
    <property type="entry name" value="D-alanyl-D-alanine carboxypeptidase"/>
    <property type="match status" value="1"/>
</dbReference>
<gene>
    <name evidence="13" type="ORF">E4K64_12170</name>
</gene>
<evidence type="ECO:0000313" key="13">
    <source>
        <dbReference type="EMBL" id="TFV76333.1"/>
    </source>
</evidence>
<evidence type="ECO:0000256" key="6">
    <source>
        <dbReference type="ARBA" id="ARBA00023316"/>
    </source>
</evidence>
<organism evidence="13 14">
    <name type="scientific">Bradyrhizobium frederickii</name>
    <dbReference type="NCBI Taxonomy" id="2560054"/>
    <lineage>
        <taxon>Bacteria</taxon>
        <taxon>Pseudomonadati</taxon>
        <taxon>Pseudomonadota</taxon>
        <taxon>Alphaproteobacteria</taxon>
        <taxon>Hyphomicrobiales</taxon>
        <taxon>Nitrobacteraceae</taxon>
        <taxon>Bradyrhizobium</taxon>
    </lineage>
</organism>
<comment type="similarity">
    <text evidence="1 9">Belongs to the peptidase S11 family.</text>
</comment>
<dbReference type="GO" id="GO:0006508">
    <property type="term" value="P:proteolysis"/>
    <property type="evidence" value="ECO:0007669"/>
    <property type="project" value="InterPro"/>
</dbReference>
<feature type="active site" description="Acyl-ester intermediate" evidence="7">
    <location>
        <position position="85"/>
    </location>
</feature>
<dbReference type="Gene3D" id="3.30.70.1070">
    <property type="entry name" value="Sporulation related repeat"/>
    <property type="match status" value="1"/>
</dbReference>
<dbReference type="PRINTS" id="PR00725">
    <property type="entry name" value="DADACBPTASE1"/>
</dbReference>
<dbReference type="Proteomes" id="UP000297700">
    <property type="component" value="Unassembled WGS sequence"/>
</dbReference>
<dbReference type="EMBL" id="SPQS01000006">
    <property type="protein sequence ID" value="TFV76333.1"/>
    <property type="molecule type" value="Genomic_DNA"/>
</dbReference>
<evidence type="ECO:0000256" key="7">
    <source>
        <dbReference type="PIRSR" id="PIRSR618044-1"/>
    </source>
</evidence>
<dbReference type="GO" id="GO:0008360">
    <property type="term" value="P:regulation of cell shape"/>
    <property type="evidence" value="ECO:0007669"/>
    <property type="project" value="UniProtKB-KW"/>
</dbReference>
<evidence type="ECO:0000256" key="8">
    <source>
        <dbReference type="PIRSR" id="PIRSR618044-2"/>
    </source>
</evidence>
<keyword evidence="6" id="KW-0961">Cell wall biogenesis/degradation</keyword>
<dbReference type="SUPFAM" id="SSF56601">
    <property type="entry name" value="beta-lactamase/transpeptidase-like"/>
    <property type="match status" value="1"/>
</dbReference>
<comment type="caution">
    <text evidence="13">The sequence shown here is derived from an EMBL/GenBank/DDBJ whole genome shotgun (WGS) entry which is preliminary data.</text>
</comment>
<keyword evidence="5" id="KW-0573">Peptidoglycan synthesis</keyword>
<proteinExistence type="inferred from homology"/>
<evidence type="ECO:0000256" key="4">
    <source>
        <dbReference type="ARBA" id="ARBA00022960"/>
    </source>
</evidence>
<dbReference type="RefSeq" id="WP_135163717.1">
    <property type="nucleotide sequence ID" value="NZ_SPQS01000006.1"/>
</dbReference>